<dbReference type="PROSITE" id="PS50113">
    <property type="entry name" value="PAC"/>
    <property type="match status" value="1"/>
</dbReference>
<evidence type="ECO:0000256" key="7">
    <source>
        <dbReference type="ARBA" id="ARBA00022777"/>
    </source>
</evidence>
<protein>
    <recommendedName>
        <fullName evidence="2">histidine kinase</fullName>
        <ecNumber evidence="2">2.7.13.3</ecNumber>
    </recommendedName>
</protein>
<dbReference type="AlphaFoldDB" id="A0A1Q9A0W4"/>
<feature type="domain" description="PAC" evidence="9">
    <location>
        <begin position="74"/>
        <end position="130"/>
    </location>
</feature>
<evidence type="ECO:0000313" key="10">
    <source>
        <dbReference type="EMBL" id="MBB4007794.1"/>
    </source>
</evidence>
<comment type="catalytic activity">
    <reaction evidence="1">
        <text>ATP + protein L-histidine = ADP + protein N-phospho-L-histidine.</text>
        <dbReference type="EC" id="2.7.13.3"/>
    </reaction>
</comment>
<dbReference type="Pfam" id="PF08448">
    <property type="entry name" value="PAS_4"/>
    <property type="match status" value="1"/>
</dbReference>
<gene>
    <name evidence="11" type="ORF">BJF91_08275</name>
    <name evidence="10" type="ORF">GGQ71_002057</name>
</gene>
<keyword evidence="6" id="KW-0547">Nucleotide-binding</keyword>
<evidence type="ECO:0000256" key="4">
    <source>
        <dbReference type="ARBA" id="ARBA00022679"/>
    </source>
</evidence>
<dbReference type="STRING" id="887144.BJF91_08275"/>
<dbReference type="EMBL" id="MKIN01000024">
    <property type="protein sequence ID" value="OLP48136.1"/>
    <property type="molecule type" value="Genomic_DNA"/>
</dbReference>
<keyword evidence="8" id="KW-0067">ATP-binding</keyword>
<proteinExistence type="predicted"/>
<organism evidence="11 12">
    <name type="scientific">Allorhizobium taibaishanense</name>
    <dbReference type="NCBI Taxonomy" id="887144"/>
    <lineage>
        <taxon>Bacteria</taxon>
        <taxon>Pseudomonadati</taxon>
        <taxon>Pseudomonadota</taxon>
        <taxon>Alphaproteobacteria</taxon>
        <taxon>Hyphomicrobiales</taxon>
        <taxon>Rhizobiaceae</taxon>
        <taxon>Rhizobium/Agrobacterium group</taxon>
        <taxon>Allorhizobium</taxon>
    </lineage>
</organism>
<dbReference type="Gene3D" id="3.30.450.20">
    <property type="entry name" value="PAS domain"/>
    <property type="match status" value="1"/>
</dbReference>
<evidence type="ECO:0000313" key="12">
    <source>
        <dbReference type="Proteomes" id="UP000185598"/>
    </source>
</evidence>
<name>A0A1Q9A0W4_9HYPH</name>
<evidence type="ECO:0000256" key="2">
    <source>
        <dbReference type="ARBA" id="ARBA00012438"/>
    </source>
</evidence>
<accession>A0A1Q9A0W4</accession>
<reference evidence="10 13" key="2">
    <citation type="submission" date="2020-08" db="EMBL/GenBank/DDBJ databases">
        <title>Genomic Encyclopedia of Type Strains, Phase IV (KMG-IV): sequencing the most valuable type-strain genomes for metagenomic binning, comparative biology and taxonomic classification.</title>
        <authorList>
            <person name="Goeker M."/>
        </authorList>
    </citation>
    <scope>NUCLEOTIDE SEQUENCE [LARGE SCALE GENOMIC DNA]</scope>
    <source>
        <strain evidence="10 13">DSM 100021</strain>
    </source>
</reference>
<dbReference type="InterPro" id="IPR013656">
    <property type="entry name" value="PAS_4"/>
</dbReference>
<dbReference type="Proteomes" id="UP000185598">
    <property type="component" value="Unassembled WGS sequence"/>
</dbReference>
<evidence type="ECO:0000256" key="6">
    <source>
        <dbReference type="ARBA" id="ARBA00022741"/>
    </source>
</evidence>
<evidence type="ECO:0000256" key="1">
    <source>
        <dbReference type="ARBA" id="ARBA00000085"/>
    </source>
</evidence>
<evidence type="ECO:0000256" key="8">
    <source>
        <dbReference type="ARBA" id="ARBA00022840"/>
    </source>
</evidence>
<dbReference type="InterPro" id="IPR036890">
    <property type="entry name" value="HATPase_C_sf"/>
</dbReference>
<dbReference type="GO" id="GO:0004673">
    <property type="term" value="F:protein histidine kinase activity"/>
    <property type="evidence" value="ECO:0007669"/>
    <property type="project" value="UniProtKB-EC"/>
</dbReference>
<dbReference type="EMBL" id="JACIED010000002">
    <property type="protein sequence ID" value="MBB4007794.1"/>
    <property type="molecule type" value="Genomic_DNA"/>
</dbReference>
<evidence type="ECO:0000313" key="13">
    <source>
        <dbReference type="Proteomes" id="UP000544107"/>
    </source>
</evidence>
<dbReference type="InterPro" id="IPR000700">
    <property type="entry name" value="PAS-assoc_C"/>
</dbReference>
<dbReference type="PANTHER" id="PTHR41523:SF7">
    <property type="entry name" value="HISTIDINE KINASE"/>
    <property type="match status" value="1"/>
</dbReference>
<keyword evidence="7" id="KW-0418">Kinase</keyword>
<dbReference type="Gene3D" id="3.30.565.10">
    <property type="entry name" value="Histidine kinase-like ATPase, C-terminal domain"/>
    <property type="match status" value="1"/>
</dbReference>
<dbReference type="InterPro" id="IPR035965">
    <property type="entry name" value="PAS-like_dom_sf"/>
</dbReference>
<keyword evidence="5" id="KW-0677">Repeat</keyword>
<dbReference type="OrthoDB" id="341208at2"/>
<dbReference type="SUPFAM" id="SSF55785">
    <property type="entry name" value="PYP-like sensor domain (PAS domain)"/>
    <property type="match status" value="1"/>
</dbReference>
<reference evidence="11 12" key="1">
    <citation type="submission" date="2016-09" db="EMBL/GenBank/DDBJ databases">
        <title>Rhizobium oryziradicis sp. nov., isolated from the root of rice.</title>
        <authorList>
            <person name="Zhao J."/>
            <person name="Zhang X."/>
        </authorList>
    </citation>
    <scope>NUCLEOTIDE SEQUENCE [LARGE SCALE GENOMIC DNA]</scope>
    <source>
        <strain evidence="11 12">14971</strain>
    </source>
</reference>
<evidence type="ECO:0000313" key="11">
    <source>
        <dbReference type="EMBL" id="OLP48136.1"/>
    </source>
</evidence>
<dbReference type="RefSeq" id="WP_075616189.1">
    <property type="nucleotide sequence ID" value="NZ_JACIED010000002.1"/>
</dbReference>
<dbReference type="Pfam" id="PF07536">
    <property type="entry name" value="HWE_HK"/>
    <property type="match status" value="1"/>
</dbReference>
<dbReference type="Proteomes" id="UP000544107">
    <property type="component" value="Unassembled WGS sequence"/>
</dbReference>
<keyword evidence="3" id="KW-0597">Phosphoprotein</keyword>
<keyword evidence="12" id="KW-1185">Reference proteome</keyword>
<dbReference type="InterPro" id="IPR011102">
    <property type="entry name" value="Sig_transdc_His_kinase_HWE"/>
</dbReference>
<evidence type="ECO:0000256" key="3">
    <source>
        <dbReference type="ARBA" id="ARBA00022553"/>
    </source>
</evidence>
<keyword evidence="4" id="KW-0808">Transferase</keyword>
<evidence type="ECO:0000259" key="9">
    <source>
        <dbReference type="PROSITE" id="PS50113"/>
    </source>
</evidence>
<dbReference type="SMART" id="SM00911">
    <property type="entry name" value="HWE_HK"/>
    <property type="match status" value="1"/>
</dbReference>
<dbReference type="GO" id="GO:0005524">
    <property type="term" value="F:ATP binding"/>
    <property type="evidence" value="ECO:0007669"/>
    <property type="project" value="UniProtKB-KW"/>
</dbReference>
<comment type="caution">
    <text evidence="11">The sequence shown here is derived from an EMBL/GenBank/DDBJ whole genome shotgun (WGS) entry which is preliminary data.</text>
</comment>
<sequence>MSISSERFVEAALAASDDCIKVIGLDGSLQYMSEGGKRVMEVDDFEVIKGCPWPDFWQDQGNIDARAAVDAALQGRTVRFTGFANTLKGSRRFWDVKVSPILAEDGSVESILSVSRDITTVKNFEDEQILLRGELSHRMKNLLALVQSIARQTLRDDAEMAVAKPAFLARLAALGRAHDILIQPNQTATTLEAVAKTVVEDQLMGRIFIDGPLITLSPKSGLAIALAFHELTTNAIKYGALSNQHGTVSITWEVANSDEERLSLQWVERGGPIVKQPEKKGFGSRMIERALEAYVRGEVRVDYLPTGVTFSLNAPLRFLAEG</sequence>
<dbReference type="PANTHER" id="PTHR41523">
    <property type="entry name" value="TWO-COMPONENT SYSTEM SENSOR PROTEIN"/>
    <property type="match status" value="1"/>
</dbReference>
<evidence type="ECO:0000256" key="5">
    <source>
        <dbReference type="ARBA" id="ARBA00022737"/>
    </source>
</evidence>
<dbReference type="EC" id="2.7.13.3" evidence="2"/>